<keyword evidence="2" id="KW-1185">Reference proteome</keyword>
<sequence length="153" mass="17042">MENKNETEIRLTTIASIVYPARNLNQGIDTWASLLGKDPTWQNEDFASFNIENMDISLSRLPWVDYPLIFWKVEDIEKAHSYFITNGAKAMVEIADGSLVEIGKGKAVEGNNHNPDTGVVDMPGARLAVLKAADGNLFALTQEVPFDWSENNE</sequence>
<evidence type="ECO:0008006" key="3">
    <source>
        <dbReference type="Google" id="ProtNLM"/>
    </source>
</evidence>
<dbReference type="RefSeq" id="WP_091102996.1">
    <property type="nucleotide sequence ID" value="NZ_FNXE01000089.1"/>
</dbReference>
<evidence type="ECO:0000313" key="2">
    <source>
        <dbReference type="Proteomes" id="UP000199634"/>
    </source>
</evidence>
<dbReference type="STRING" id="1159016.SAMN02927937_02928"/>
<dbReference type="AlphaFoldDB" id="A0A1H6MZJ8"/>
<dbReference type="SUPFAM" id="SSF54593">
    <property type="entry name" value="Glyoxalase/Bleomycin resistance protein/Dihydroxybiphenyl dioxygenase"/>
    <property type="match status" value="1"/>
</dbReference>
<proteinExistence type="predicted"/>
<gene>
    <name evidence="1" type="ORF">SAMN02927937_02928</name>
</gene>
<dbReference type="InterPro" id="IPR029068">
    <property type="entry name" value="Glyas_Bleomycin-R_OHBP_Dase"/>
</dbReference>
<name>A0A1H6MZJ8_9FLAO</name>
<organism evidence="1 2">
    <name type="scientific">Paenimyroides marinum</name>
    <dbReference type="NCBI Taxonomy" id="1159016"/>
    <lineage>
        <taxon>Bacteria</taxon>
        <taxon>Pseudomonadati</taxon>
        <taxon>Bacteroidota</taxon>
        <taxon>Flavobacteriia</taxon>
        <taxon>Flavobacteriales</taxon>
        <taxon>Flavobacteriaceae</taxon>
        <taxon>Paenimyroides</taxon>
    </lineage>
</organism>
<evidence type="ECO:0000313" key="1">
    <source>
        <dbReference type="EMBL" id="SEI04381.1"/>
    </source>
</evidence>
<dbReference type="OrthoDB" id="3481284at2"/>
<dbReference type="Proteomes" id="UP000199634">
    <property type="component" value="Unassembled WGS sequence"/>
</dbReference>
<protein>
    <recommendedName>
        <fullName evidence="3">VOC family protein</fullName>
    </recommendedName>
</protein>
<reference evidence="1 2" key="1">
    <citation type="submission" date="2016-10" db="EMBL/GenBank/DDBJ databases">
        <authorList>
            <person name="de Groot N.N."/>
        </authorList>
    </citation>
    <scope>NUCLEOTIDE SEQUENCE [LARGE SCALE GENOMIC DNA]</scope>
    <source>
        <strain evidence="1 2">CGMCC 1.10825</strain>
    </source>
</reference>
<accession>A0A1H6MZJ8</accession>
<dbReference type="EMBL" id="FNXE01000089">
    <property type="protein sequence ID" value="SEI04381.1"/>
    <property type="molecule type" value="Genomic_DNA"/>
</dbReference>